<reference evidence="4 5" key="1">
    <citation type="submission" date="2011-09" db="EMBL/GenBank/DDBJ databases">
        <title>The draft genome of Paenibacillus lactis 154.</title>
        <authorList>
            <consortium name="US DOE Joint Genome Institute (JGI-PGF)"/>
            <person name="Lucas S."/>
            <person name="Han J."/>
            <person name="Lapidus A."/>
            <person name="Cheng J.-F."/>
            <person name="Goodwin L."/>
            <person name="Pitluck S."/>
            <person name="Peters L."/>
            <person name="Land M.L."/>
            <person name="Hauser L."/>
            <person name="Siebers A."/>
            <person name="Thelen M."/>
            <person name="Hugenholtz P."/>
            <person name="Allgaier M."/>
            <person name="Woyke T.J."/>
        </authorList>
    </citation>
    <scope>NUCLEOTIDE SEQUENCE [LARGE SCALE GENOMIC DNA]</scope>
    <source>
        <strain evidence="4 5">154</strain>
    </source>
</reference>
<proteinExistence type="inferred from homology"/>
<dbReference type="EMBL" id="AGIP01000004">
    <property type="protein sequence ID" value="EHB65274.1"/>
    <property type="molecule type" value="Genomic_DNA"/>
</dbReference>
<comment type="similarity">
    <text evidence="1">Belongs to the Mu gp47/PBSX XkdT family.</text>
</comment>
<protein>
    <submittedName>
        <fullName evidence="4">Baseplate J family protein</fullName>
    </submittedName>
</protein>
<evidence type="ECO:0000256" key="1">
    <source>
        <dbReference type="ARBA" id="ARBA00038087"/>
    </source>
</evidence>
<evidence type="ECO:0000313" key="4">
    <source>
        <dbReference type="EMBL" id="EHB65274.1"/>
    </source>
</evidence>
<dbReference type="eggNOG" id="COG3299">
    <property type="taxonomic scope" value="Bacteria"/>
</dbReference>
<dbReference type="Pfam" id="PF26079">
    <property type="entry name" value="Baseplate_J_C"/>
    <property type="match status" value="1"/>
</dbReference>
<dbReference type="InterPro" id="IPR058531">
    <property type="entry name" value="Baseplate_J_M"/>
</dbReference>
<dbReference type="AlphaFoldDB" id="G4HEK5"/>
<dbReference type="PATRIC" id="fig|743719.3.peg.2438"/>
<accession>G4HEK5</accession>
<evidence type="ECO:0000259" key="3">
    <source>
        <dbReference type="Pfam" id="PF26079"/>
    </source>
</evidence>
<dbReference type="Proteomes" id="UP000003891">
    <property type="component" value="Unassembled WGS sequence"/>
</dbReference>
<organism evidence="4 5">
    <name type="scientific">Paenibacillus lactis 154</name>
    <dbReference type="NCBI Taxonomy" id="743719"/>
    <lineage>
        <taxon>Bacteria</taxon>
        <taxon>Bacillati</taxon>
        <taxon>Bacillota</taxon>
        <taxon>Bacilli</taxon>
        <taxon>Bacillales</taxon>
        <taxon>Paenibacillaceae</taxon>
        <taxon>Paenibacillus</taxon>
    </lineage>
</organism>
<dbReference type="PANTHER" id="PTHR37829">
    <property type="entry name" value="PHAGE-LIKE ELEMENT PBSX PROTEIN XKDT"/>
    <property type="match status" value="1"/>
</dbReference>
<name>G4HEK5_9BACL</name>
<dbReference type="InterPro" id="IPR052399">
    <property type="entry name" value="Phage_Baseplate_Assmbl_Protein"/>
</dbReference>
<dbReference type="OrthoDB" id="2554267at2"/>
<sequence length="352" mass="38517">MYEDQTFENILERMLDRVPDGIDKREGSIIYDALAPAAAELSQMYVELDLNANLRFPDTASGEYLDRSIAWSGVKRKLASKAQLRGLFYSGSGDLLDIPIGSRFSLGELNYVTVERMSAGNFRMECETAGSEGNRHFGSLIPIDYITDLGRGELTELLVAGEDTEEDSALYERYQEKVSRPITSGNRFQYELWAREITGVGRARAFPEWAGPGTVKVVLLDNEMRAPAVPIVEAVQQYIDPTQDGMGEGAAPIGSVTTVVGATEIPINISVKVTLATGATLEEVKEQLERGAAEYFRDLAFTDPLIRYTRIQGIILGIPPVIDYSDLLVNGGAMNIEIGMDDVAVLGTVTVT</sequence>
<dbReference type="Pfam" id="PF26078">
    <property type="entry name" value="Baseplate_J_M"/>
    <property type="match status" value="1"/>
</dbReference>
<evidence type="ECO:0000313" key="5">
    <source>
        <dbReference type="Proteomes" id="UP000003891"/>
    </source>
</evidence>
<feature type="domain" description="Baseplate J-like C-terminal" evidence="3">
    <location>
        <begin position="267"/>
        <end position="352"/>
    </location>
</feature>
<dbReference type="STRING" id="743719.PaelaDRAFT_2416"/>
<feature type="domain" description="Baseplate J-like central" evidence="2">
    <location>
        <begin position="183"/>
        <end position="260"/>
    </location>
</feature>
<dbReference type="RefSeq" id="WP_007129588.1">
    <property type="nucleotide sequence ID" value="NZ_AGIP01000004.1"/>
</dbReference>
<dbReference type="PANTHER" id="PTHR37829:SF3">
    <property type="entry name" value="PROTEIN JAYE-RELATED"/>
    <property type="match status" value="1"/>
</dbReference>
<evidence type="ECO:0000259" key="2">
    <source>
        <dbReference type="Pfam" id="PF26078"/>
    </source>
</evidence>
<gene>
    <name evidence="4" type="ORF">PaelaDRAFT_2416</name>
</gene>
<dbReference type="InterPro" id="IPR058530">
    <property type="entry name" value="Baseplate_J-like_C"/>
</dbReference>